<proteinExistence type="predicted"/>
<dbReference type="EMBL" id="EF429247">
    <property type="protein sequence ID" value="ABV48725.1"/>
    <property type="molecule type" value="Genomic_DNA"/>
</dbReference>
<feature type="compositionally biased region" description="Polar residues" evidence="1">
    <location>
        <begin position="13"/>
        <end position="31"/>
    </location>
</feature>
<feature type="region of interest" description="Disordered" evidence="1">
    <location>
        <begin position="1"/>
        <end position="36"/>
    </location>
</feature>
<name>A9Q1E9_9EURO</name>
<evidence type="ECO:0000256" key="1">
    <source>
        <dbReference type="SAM" id="MobiDB-lite"/>
    </source>
</evidence>
<evidence type="ECO:0008006" key="4">
    <source>
        <dbReference type="Google" id="ProtNLM"/>
    </source>
</evidence>
<evidence type="ECO:0000313" key="3">
    <source>
        <dbReference type="EMBL" id="ABV48725.1"/>
    </source>
</evidence>
<keyword evidence="2" id="KW-0472">Membrane</keyword>
<accession>A9Q1E9</accession>
<evidence type="ECO:0000256" key="2">
    <source>
        <dbReference type="SAM" id="Phobius"/>
    </source>
</evidence>
<dbReference type="AlphaFoldDB" id="A9Q1E9"/>
<feature type="transmembrane region" description="Helical" evidence="2">
    <location>
        <begin position="310"/>
        <end position="332"/>
    </location>
</feature>
<protein>
    <recommendedName>
        <fullName evidence="4">Transcription factor domain-containing protein</fullName>
    </recommendedName>
</protein>
<keyword evidence="2" id="KW-1133">Transmembrane helix</keyword>
<sequence>MTREDRVLRRSALSKTQLENKDQSPISNSLTPDLRNPSYISRERQSLLKAALQLVNSIANSEPRHSDLAIEAESHPQNAALTIPDTPPRELIFLSLPGPAESVRIQWPDHISSTTYAKMAAALLRSDSELQDHKFHQYCVCVSLYDTVSYVKCLDQEIYDVVYWCYYFDRTLSSLLGRPPLLPDLEVSPAELTVSNPSSPYNDLLGVILDLAEVQGKLRTISCGCRTFFPDCNRLETINPRWYSTTGSVLTSATMLYSSRSTELICKTLFNPAAHRACLVYARRFAQSIFIFLQNQSAETPWFDDPYPTFLTWTLFLYPLSAFFVVFCNIIGTIDKDDYELMGQIIQQLSPFKQDPHLGKLLDLLQSQQRLCEPLFQQLSGEPGIASSQGDRQDTFLSMSDYPSDPVTVGSFPPLVPFGDHLEPMPDAETTDFSADRLMWDLFNSQVPAGWLNRDFDSFGV</sequence>
<reference evidence="3" key="1">
    <citation type="journal article" date="2007" name="BMC Evol. Biol.">
        <title>Origin and distribution of epipolythiodioxopiperazine (ETP) gene clusters in filamentous ascomycetes.</title>
        <authorList>
            <person name="Patron N.J."/>
            <person name="Waller R.F."/>
            <person name="Cozijnsen A.J."/>
            <person name="Straney D.C."/>
            <person name="Gardiner D.M."/>
            <person name="Nierman W.C."/>
            <person name="Howlett B.J."/>
        </authorList>
    </citation>
    <scope>NUCLEOTIDE SEQUENCE</scope>
    <source>
        <strain evidence="3">IBT 28164</strain>
    </source>
</reference>
<organism evidence="3">
    <name type="scientific">Penicillium lilacinoechinulatum</name>
    <dbReference type="NCBI Taxonomy" id="451136"/>
    <lineage>
        <taxon>Eukaryota</taxon>
        <taxon>Fungi</taxon>
        <taxon>Dikarya</taxon>
        <taxon>Ascomycota</taxon>
        <taxon>Pezizomycotina</taxon>
        <taxon>Eurotiomycetes</taxon>
        <taxon>Eurotiomycetidae</taxon>
        <taxon>Eurotiales</taxon>
        <taxon>Aspergillaceae</taxon>
        <taxon>Penicillium</taxon>
    </lineage>
</organism>
<keyword evidence="2" id="KW-0812">Transmembrane</keyword>